<keyword evidence="3" id="KW-1185">Reference proteome</keyword>
<evidence type="ECO:0000256" key="1">
    <source>
        <dbReference type="SAM" id="SignalP"/>
    </source>
</evidence>
<proteinExistence type="predicted"/>
<name>A0A2A5JU02_PSEO7</name>
<accession>A0A2A5JU02</accession>
<evidence type="ECO:0000313" key="3">
    <source>
        <dbReference type="Proteomes" id="UP000228621"/>
    </source>
</evidence>
<evidence type="ECO:0000313" key="2">
    <source>
        <dbReference type="EMBL" id="PCK32943.1"/>
    </source>
</evidence>
<gene>
    <name evidence="2" type="ORF">CEX98_04960</name>
</gene>
<dbReference type="EMBL" id="NKHF01000023">
    <property type="protein sequence ID" value="PCK32943.1"/>
    <property type="molecule type" value="Genomic_DNA"/>
</dbReference>
<dbReference type="Proteomes" id="UP000228621">
    <property type="component" value="Unassembled WGS sequence"/>
</dbReference>
<sequence>MNFRLYLIIIIIFSVPSRASTKPNNGVNLEIKPITCMVKQAGQRCEMTAKIAWQSSMPINLCLFQENQKLQCWEQAKEAKSTQLIQLSKSMLFTLKDAQNNVIATQNIEVHTSVNQQYRRKLRSDWSVF</sequence>
<dbReference type="RefSeq" id="WP_099641012.1">
    <property type="nucleotide sequence ID" value="NZ_NKHF01000023.1"/>
</dbReference>
<reference evidence="3" key="1">
    <citation type="journal article" date="2019" name="Genome Announc.">
        <title>Draft Genome Sequence of Pseudoalteromonas piscicida Strain 36Y ROTHPW, an Hypersaline Seawater Isolate from the South Coast of Sonora, Mexico.</title>
        <authorList>
            <person name="Sanchez-Diaz R."/>
            <person name="Molina-Garza Z.J."/>
            <person name="Cruz-Suarez L.E."/>
            <person name="Selvin J."/>
            <person name="Kiran G.S."/>
            <person name="Ibarra-Gamez J.C."/>
            <person name="Gomez-Gil B."/>
            <person name="Galaviz-Silva L."/>
        </authorList>
    </citation>
    <scope>NUCLEOTIDE SEQUENCE [LARGE SCALE GENOMIC DNA]</scope>
    <source>
        <strain evidence="3">36Y_RITHPW</strain>
    </source>
</reference>
<keyword evidence="1" id="KW-0732">Signal</keyword>
<comment type="caution">
    <text evidence="2">The sequence shown here is derived from an EMBL/GenBank/DDBJ whole genome shotgun (WGS) entry which is preliminary data.</text>
</comment>
<protein>
    <submittedName>
        <fullName evidence="2">Peptidoglycan-binding protein</fullName>
    </submittedName>
</protein>
<dbReference type="AlphaFoldDB" id="A0A2A5JU02"/>
<dbReference type="InterPro" id="IPR021559">
    <property type="entry name" value="DUF3019"/>
</dbReference>
<feature type="chain" id="PRO_5013037516" evidence="1">
    <location>
        <begin position="20"/>
        <end position="129"/>
    </location>
</feature>
<dbReference type="Pfam" id="PF11456">
    <property type="entry name" value="DUF3019"/>
    <property type="match status" value="1"/>
</dbReference>
<feature type="signal peptide" evidence="1">
    <location>
        <begin position="1"/>
        <end position="19"/>
    </location>
</feature>
<organism evidence="2 3">
    <name type="scientific">Pseudoalteromonas piscicida</name>
    <dbReference type="NCBI Taxonomy" id="43662"/>
    <lineage>
        <taxon>Bacteria</taxon>
        <taxon>Pseudomonadati</taxon>
        <taxon>Pseudomonadota</taxon>
        <taxon>Gammaproteobacteria</taxon>
        <taxon>Alteromonadales</taxon>
        <taxon>Pseudoalteromonadaceae</taxon>
        <taxon>Pseudoalteromonas</taxon>
    </lineage>
</organism>
<dbReference type="OrthoDB" id="6387689at2"/>